<sequence>MNPLFKFLLKLTSSPRIDMQEDYLWVRRAQNLFAKGPSRGFRFLDEKIYALDENQEETHEIPVRIFYPKEKLHDEAIIYLHGGGWVIGNIDTYTRACINLADKLGRIVYSIDYRLAPENPYPHGLNDCLRAIEVLLTPIEGEENRKWILMGDSAGANLAAAVSLRLKEENRVLPDKQVLLYPVTYWDHTENSPFKSITDNGYEYGLTIKKIQEYMEMYAPDESIRKERFISPLMAEDLSHQPDTLIITAEYDPLRDEGEAYGEALEKAGNKTRVHRILNSVHGFITYPAFAEPLVEAINVMKEFLDEE</sequence>
<comment type="caution">
    <text evidence="3">The sequence shown here is derived from an EMBL/GenBank/DDBJ whole genome shotgun (WGS) entry which is preliminary data.</text>
</comment>
<dbReference type="EMBL" id="BAAACW010000164">
    <property type="protein sequence ID" value="GAA0371467.1"/>
    <property type="molecule type" value="Genomic_DNA"/>
</dbReference>
<organism evidence="3 4">
    <name type="scientific">Alkalibacterium iburiense</name>
    <dbReference type="NCBI Taxonomy" id="290589"/>
    <lineage>
        <taxon>Bacteria</taxon>
        <taxon>Bacillati</taxon>
        <taxon>Bacillota</taxon>
        <taxon>Bacilli</taxon>
        <taxon>Lactobacillales</taxon>
        <taxon>Carnobacteriaceae</taxon>
        <taxon>Alkalibacterium</taxon>
    </lineage>
</organism>
<dbReference type="RefSeq" id="WP_343756864.1">
    <property type="nucleotide sequence ID" value="NZ_BAAACW010000164.1"/>
</dbReference>
<dbReference type="Pfam" id="PF07859">
    <property type="entry name" value="Abhydrolase_3"/>
    <property type="match status" value="1"/>
</dbReference>
<evidence type="ECO:0000313" key="3">
    <source>
        <dbReference type="EMBL" id="GAA0371467.1"/>
    </source>
</evidence>
<feature type="domain" description="Alpha/beta hydrolase fold-3" evidence="2">
    <location>
        <begin position="77"/>
        <end position="285"/>
    </location>
</feature>
<dbReference type="PANTHER" id="PTHR48081">
    <property type="entry name" value="AB HYDROLASE SUPERFAMILY PROTEIN C4A8.06C"/>
    <property type="match status" value="1"/>
</dbReference>
<evidence type="ECO:0000313" key="4">
    <source>
        <dbReference type="Proteomes" id="UP001501166"/>
    </source>
</evidence>
<dbReference type="GO" id="GO:0016787">
    <property type="term" value="F:hydrolase activity"/>
    <property type="evidence" value="ECO:0007669"/>
    <property type="project" value="UniProtKB-KW"/>
</dbReference>
<dbReference type="InterPro" id="IPR050300">
    <property type="entry name" value="GDXG_lipolytic_enzyme"/>
</dbReference>
<dbReference type="InterPro" id="IPR013094">
    <property type="entry name" value="AB_hydrolase_3"/>
</dbReference>
<proteinExistence type="predicted"/>
<name>A0ABN0XS71_9LACT</name>
<protein>
    <submittedName>
        <fullName evidence="3">Alpha/beta hydrolase</fullName>
    </submittedName>
</protein>
<reference evidence="3 4" key="1">
    <citation type="journal article" date="2019" name="Int. J. Syst. Evol. Microbiol.">
        <title>The Global Catalogue of Microorganisms (GCM) 10K type strain sequencing project: providing services to taxonomists for standard genome sequencing and annotation.</title>
        <authorList>
            <consortium name="The Broad Institute Genomics Platform"/>
            <consortium name="The Broad Institute Genome Sequencing Center for Infectious Disease"/>
            <person name="Wu L."/>
            <person name="Ma J."/>
        </authorList>
    </citation>
    <scope>NUCLEOTIDE SEQUENCE [LARGE SCALE GENOMIC DNA]</scope>
    <source>
        <strain evidence="3 4">JCM 12662</strain>
    </source>
</reference>
<dbReference type="InterPro" id="IPR029058">
    <property type="entry name" value="AB_hydrolase_fold"/>
</dbReference>
<dbReference type="Proteomes" id="UP001501166">
    <property type="component" value="Unassembled WGS sequence"/>
</dbReference>
<dbReference type="PANTHER" id="PTHR48081:SF8">
    <property type="entry name" value="ALPHA_BETA HYDROLASE FOLD-3 DOMAIN-CONTAINING PROTEIN-RELATED"/>
    <property type="match status" value="1"/>
</dbReference>
<accession>A0ABN0XS71</accession>
<dbReference type="SUPFAM" id="SSF53474">
    <property type="entry name" value="alpha/beta-Hydrolases"/>
    <property type="match status" value="1"/>
</dbReference>
<dbReference type="Gene3D" id="3.40.50.1820">
    <property type="entry name" value="alpha/beta hydrolase"/>
    <property type="match status" value="1"/>
</dbReference>
<evidence type="ECO:0000256" key="1">
    <source>
        <dbReference type="ARBA" id="ARBA00022801"/>
    </source>
</evidence>
<gene>
    <name evidence="3" type="ORF">GCM10008932_23470</name>
</gene>
<keyword evidence="4" id="KW-1185">Reference proteome</keyword>
<keyword evidence="1 3" id="KW-0378">Hydrolase</keyword>
<evidence type="ECO:0000259" key="2">
    <source>
        <dbReference type="Pfam" id="PF07859"/>
    </source>
</evidence>